<evidence type="ECO:0000313" key="1">
    <source>
        <dbReference type="EMBL" id="MBB6067924.1"/>
    </source>
</evidence>
<proteinExistence type="predicted"/>
<sequence>MCENSEKEKLIKCIESRIELINTDIHSVSVSSVVNKKGVTLQIKDNFSGELHKITFKNLKNAFEFLRGIYYGANLIIKSNLSDLMYRC</sequence>
<evidence type="ECO:0000313" key="2">
    <source>
        <dbReference type="Proteomes" id="UP000584706"/>
    </source>
</evidence>
<dbReference type="AlphaFoldDB" id="A0A7J9S1V1"/>
<protein>
    <submittedName>
        <fullName evidence="1">Uncharacterized protein</fullName>
    </submittedName>
</protein>
<accession>A0A7J9S1V1</accession>
<name>A0A7J9S1V1_METMI</name>
<gene>
    <name evidence="1" type="ORF">HNP97_001434</name>
</gene>
<dbReference type="Proteomes" id="UP000584706">
    <property type="component" value="Unassembled WGS sequence"/>
</dbReference>
<dbReference type="EMBL" id="JACHIQ010000002">
    <property type="protein sequence ID" value="MBB6067924.1"/>
    <property type="molecule type" value="Genomic_DNA"/>
</dbReference>
<reference evidence="1 2" key="1">
    <citation type="submission" date="2020-08" db="EMBL/GenBank/DDBJ databases">
        <title>Genomic Encyclopedia of Type Strains, Phase IV (KMG-V): Genome sequencing to study the core and pangenomes of soil and plant-associated prokaryotes.</title>
        <authorList>
            <person name="Whitman W."/>
        </authorList>
    </citation>
    <scope>NUCLEOTIDE SEQUENCE [LARGE SCALE GENOMIC DNA]</scope>
    <source>
        <strain evidence="1 2">DSM 7078</strain>
    </source>
</reference>
<organism evidence="1 2">
    <name type="scientific">Methanococcus maripaludis</name>
    <name type="common">Methanococcus deltae</name>
    <dbReference type="NCBI Taxonomy" id="39152"/>
    <lineage>
        <taxon>Archaea</taxon>
        <taxon>Methanobacteriati</taxon>
        <taxon>Methanobacteriota</taxon>
        <taxon>Methanomada group</taxon>
        <taxon>Methanococci</taxon>
        <taxon>Methanococcales</taxon>
        <taxon>Methanococcaceae</taxon>
        <taxon>Methanococcus</taxon>
    </lineage>
</organism>
<comment type="caution">
    <text evidence="1">The sequence shown here is derived from an EMBL/GenBank/DDBJ whole genome shotgun (WGS) entry which is preliminary data.</text>
</comment>
<dbReference type="RefSeq" id="WP_183547015.1">
    <property type="nucleotide sequence ID" value="NZ_JACHIQ010000002.1"/>
</dbReference>